<protein>
    <submittedName>
        <fullName evidence="2">Uncharacterized protein</fullName>
    </submittedName>
</protein>
<dbReference type="AlphaFoldDB" id="A0A834Y028"/>
<dbReference type="OrthoDB" id="7677333at2759"/>
<feature type="chain" id="PRO_5032970737" evidence="1">
    <location>
        <begin position="22"/>
        <end position="102"/>
    </location>
</feature>
<reference evidence="2 3" key="1">
    <citation type="submission" date="2020-08" db="EMBL/GenBank/DDBJ databases">
        <title>Aphidius gifuensis genome sequencing and assembly.</title>
        <authorList>
            <person name="Du Z."/>
        </authorList>
    </citation>
    <scope>NUCLEOTIDE SEQUENCE [LARGE SCALE GENOMIC DNA]</scope>
    <source>
        <strain evidence="2">YNYX2018</strain>
        <tissue evidence="2">Adults</tissue>
    </source>
</reference>
<proteinExistence type="predicted"/>
<dbReference type="PANTHER" id="PTHR39951:SF2">
    <property type="entry name" value="IP05660P"/>
    <property type="match status" value="1"/>
</dbReference>
<accession>A0A834Y028</accession>
<evidence type="ECO:0000256" key="1">
    <source>
        <dbReference type="SAM" id="SignalP"/>
    </source>
</evidence>
<keyword evidence="3" id="KW-1185">Reference proteome</keyword>
<organism evidence="2 3">
    <name type="scientific">Aphidius gifuensis</name>
    <name type="common">Parasitoid wasp</name>
    <dbReference type="NCBI Taxonomy" id="684658"/>
    <lineage>
        <taxon>Eukaryota</taxon>
        <taxon>Metazoa</taxon>
        <taxon>Ecdysozoa</taxon>
        <taxon>Arthropoda</taxon>
        <taxon>Hexapoda</taxon>
        <taxon>Insecta</taxon>
        <taxon>Pterygota</taxon>
        <taxon>Neoptera</taxon>
        <taxon>Endopterygota</taxon>
        <taxon>Hymenoptera</taxon>
        <taxon>Apocrita</taxon>
        <taxon>Ichneumonoidea</taxon>
        <taxon>Braconidae</taxon>
        <taxon>Aphidiinae</taxon>
        <taxon>Aphidius</taxon>
    </lineage>
</organism>
<keyword evidence="1" id="KW-0732">Signal</keyword>
<sequence>MDLKLSLIIIFLTMTVTPSSSGPVLSLIHNVIQGNLVGVPVIHEHTEWNFNPNDGLKRRVQYEALNGHRGEDLISRLGMSSSHEGPWGVKVSKVQPAVKYSS</sequence>
<dbReference type="PANTHER" id="PTHR39951">
    <property type="entry name" value="FI22632P1"/>
    <property type="match status" value="1"/>
</dbReference>
<gene>
    <name evidence="2" type="ORF">HCN44_011305</name>
</gene>
<comment type="caution">
    <text evidence="2">The sequence shown here is derived from an EMBL/GenBank/DDBJ whole genome shotgun (WGS) entry which is preliminary data.</text>
</comment>
<dbReference type="Proteomes" id="UP000639338">
    <property type="component" value="Unassembled WGS sequence"/>
</dbReference>
<feature type="signal peptide" evidence="1">
    <location>
        <begin position="1"/>
        <end position="21"/>
    </location>
</feature>
<evidence type="ECO:0000313" key="2">
    <source>
        <dbReference type="EMBL" id="KAF7994036.1"/>
    </source>
</evidence>
<dbReference type="EMBL" id="JACMRX010000003">
    <property type="protein sequence ID" value="KAF7994036.1"/>
    <property type="molecule type" value="Genomic_DNA"/>
</dbReference>
<evidence type="ECO:0000313" key="3">
    <source>
        <dbReference type="Proteomes" id="UP000639338"/>
    </source>
</evidence>
<name>A0A834Y028_APHGI</name>